<accession>A0A0D0AGH7</accession>
<feature type="compositionally biased region" description="Polar residues" evidence="3">
    <location>
        <begin position="966"/>
        <end position="975"/>
    </location>
</feature>
<dbReference type="InterPro" id="IPR046349">
    <property type="entry name" value="C1-like_sf"/>
</dbReference>
<dbReference type="EMBL" id="KN833685">
    <property type="protein sequence ID" value="KIK31178.1"/>
    <property type="molecule type" value="Genomic_DNA"/>
</dbReference>
<feature type="domain" description="Phorbol-ester/DAG-type" evidence="4">
    <location>
        <begin position="586"/>
        <end position="637"/>
    </location>
</feature>
<keyword evidence="2" id="KW-0862">Zinc</keyword>
<evidence type="ECO:0000256" key="1">
    <source>
        <dbReference type="ARBA" id="ARBA00022723"/>
    </source>
</evidence>
<dbReference type="Pfam" id="PF14776">
    <property type="entry name" value="UNC-79"/>
    <property type="match status" value="1"/>
</dbReference>
<dbReference type="SMART" id="SM00109">
    <property type="entry name" value="C1"/>
    <property type="match status" value="2"/>
</dbReference>
<dbReference type="Proteomes" id="UP000054018">
    <property type="component" value="Unassembled WGS sequence"/>
</dbReference>
<dbReference type="HOGENOM" id="CLU_001302_0_0_1"/>
<evidence type="ECO:0000256" key="2">
    <source>
        <dbReference type="ARBA" id="ARBA00022833"/>
    </source>
</evidence>
<dbReference type="InterPro" id="IPR002219">
    <property type="entry name" value="PKC_DAG/PE"/>
</dbReference>
<feature type="compositionally biased region" description="Low complexity" evidence="3">
    <location>
        <begin position="185"/>
        <end position="204"/>
    </location>
</feature>
<dbReference type="STRING" id="765257.A0A0D0AGH7"/>
<dbReference type="PROSITE" id="PS50081">
    <property type="entry name" value="ZF_DAG_PE_2"/>
    <property type="match status" value="1"/>
</dbReference>
<organism evidence="5 6">
    <name type="scientific">Pisolithus microcarpus 441</name>
    <dbReference type="NCBI Taxonomy" id="765257"/>
    <lineage>
        <taxon>Eukaryota</taxon>
        <taxon>Fungi</taxon>
        <taxon>Dikarya</taxon>
        <taxon>Basidiomycota</taxon>
        <taxon>Agaricomycotina</taxon>
        <taxon>Agaricomycetes</taxon>
        <taxon>Agaricomycetidae</taxon>
        <taxon>Boletales</taxon>
        <taxon>Sclerodermatineae</taxon>
        <taxon>Pisolithaceae</taxon>
        <taxon>Pisolithus</taxon>
    </lineage>
</organism>
<evidence type="ECO:0000256" key="3">
    <source>
        <dbReference type="SAM" id="MobiDB-lite"/>
    </source>
</evidence>
<dbReference type="GO" id="GO:0046872">
    <property type="term" value="F:metal ion binding"/>
    <property type="evidence" value="ECO:0007669"/>
    <property type="project" value="UniProtKB-KW"/>
</dbReference>
<evidence type="ECO:0000313" key="5">
    <source>
        <dbReference type="EMBL" id="KIK31178.1"/>
    </source>
</evidence>
<feature type="region of interest" description="Disordered" evidence="3">
    <location>
        <begin position="954"/>
        <end position="975"/>
    </location>
</feature>
<name>A0A0D0AGH7_9AGAM</name>
<feature type="compositionally biased region" description="Low complexity" evidence="3">
    <location>
        <begin position="29"/>
        <end position="40"/>
    </location>
</feature>
<dbReference type="CDD" id="cd00029">
    <property type="entry name" value="C1"/>
    <property type="match status" value="1"/>
</dbReference>
<feature type="region of interest" description="Disordered" evidence="3">
    <location>
        <begin position="1"/>
        <end position="63"/>
    </location>
</feature>
<evidence type="ECO:0000313" key="6">
    <source>
        <dbReference type="Proteomes" id="UP000054018"/>
    </source>
</evidence>
<feature type="region of interest" description="Disordered" evidence="3">
    <location>
        <begin position="102"/>
        <end position="137"/>
    </location>
</feature>
<keyword evidence="1" id="KW-0479">Metal-binding</keyword>
<gene>
    <name evidence="5" type="ORF">PISMIDRAFT_85522</name>
</gene>
<reference evidence="6" key="2">
    <citation type="submission" date="2015-01" db="EMBL/GenBank/DDBJ databases">
        <title>Evolutionary Origins and Diversification of the Mycorrhizal Mutualists.</title>
        <authorList>
            <consortium name="DOE Joint Genome Institute"/>
            <consortium name="Mycorrhizal Genomics Consortium"/>
            <person name="Kohler A."/>
            <person name="Kuo A."/>
            <person name="Nagy L.G."/>
            <person name="Floudas D."/>
            <person name="Copeland A."/>
            <person name="Barry K.W."/>
            <person name="Cichocki N."/>
            <person name="Veneault-Fourrey C."/>
            <person name="LaButti K."/>
            <person name="Lindquist E.A."/>
            <person name="Lipzen A."/>
            <person name="Lundell T."/>
            <person name="Morin E."/>
            <person name="Murat C."/>
            <person name="Riley R."/>
            <person name="Ohm R."/>
            <person name="Sun H."/>
            <person name="Tunlid A."/>
            <person name="Henrissat B."/>
            <person name="Grigoriev I.V."/>
            <person name="Hibbett D.S."/>
            <person name="Martin F."/>
        </authorList>
    </citation>
    <scope>NUCLEOTIDE SEQUENCE [LARGE SCALE GENOMIC DNA]</scope>
    <source>
        <strain evidence="6">441</strain>
    </source>
</reference>
<evidence type="ECO:0000259" key="4">
    <source>
        <dbReference type="PROSITE" id="PS50081"/>
    </source>
</evidence>
<reference evidence="5 6" key="1">
    <citation type="submission" date="2014-04" db="EMBL/GenBank/DDBJ databases">
        <authorList>
            <consortium name="DOE Joint Genome Institute"/>
            <person name="Kuo A."/>
            <person name="Kohler A."/>
            <person name="Costa M.D."/>
            <person name="Nagy L.G."/>
            <person name="Floudas D."/>
            <person name="Copeland A."/>
            <person name="Barry K.W."/>
            <person name="Cichocki N."/>
            <person name="Veneault-Fourrey C."/>
            <person name="LaButti K."/>
            <person name="Lindquist E.A."/>
            <person name="Lipzen A."/>
            <person name="Lundell T."/>
            <person name="Morin E."/>
            <person name="Murat C."/>
            <person name="Sun H."/>
            <person name="Tunlid A."/>
            <person name="Henrissat B."/>
            <person name="Grigoriev I.V."/>
            <person name="Hibbett D.S."/>
            <person name="Martin F."/>
            <person name="Nordberg H.P."/>
            <person name="Cantor M.N."/>
            <person name="Hua S.X."/>
        </authorList>
    </citation>
    <scope>NUCLEOTIDE SEQUENCE [LARGE SCALE GENOMIC DNA]</scope>
    <source>
        <strain evidence="5 6">441</strain>
    </source>
</reference>
<dbReference type="SUPFAM" id="SSF57889">
    <property type="entry name" value="Cysteine-rich domain"/>
    <property type="match status" value="1"/>
</dbReference>
<sequence>MSESKPTTPVALRVDTTFTSHPHGLSAKTPISATPATIQIPPTPSEIQTPPSPHLAKLASVQSTSHAKDESRKLLALLVDQLLGRPKPPSVFELSGIQHTAGTTVKSNRRRQDSLLYTSLPTNDDSDEEVDSSDGFSTDSTFDLMVRLKEALLFSVSQGWQIFEASVMPLEINSSQSPKPPLQLRASSRRSGISGKRSKSSSPVRGKHFSAPELLAQCISVLASVISDDCRFQSSRPTPSRPVNALQWVSLDVAQLLIHCNLREPAVISQVAFAVIPAFSTFPPQMYPRLLAFFDNVILRGVLEDLRSKRGFADAITRRKTCTGNNFFDHDNTPNFAIRIVEAQDEEPGTPQQLRSALDTLTTSKIQSSNAPLQPLSVYHLSAFSSPLLAAVLETVDARASSPLAMYNFCRLINTLVTEKKDSYLDILQIVAYHTSESRRSALSLLTTFWPAAVGHTVVSKALPVFSYAEMLAKEDSSMQGRFAPRPYAHNFVPWRFVSSDQPASFQRIALQCCRSCSAAIRGFGLLCTACMCAVHFDCYDYPDGNVLLEHAATTGGYSGKMVVHRFCIVSPSRLGTDTYHIRRAGHNFILVHVFTLPLCIFCRDPIWGCQALLCASCKLFAHFSCVSSVASQHPSCGSINLDSTHMTVSLSRLRQSFADFYGNIFLSSDDLGKRTYEEISVSSSVLWTQLQIYYNGLTLGSLSVSKEDTNTDDGDFELPYLVELYEAYLSSGKLPVSTSLAEYIQTNSQQPAPHLIMFDWSTLAYIASTVKAPCDTQDNSSGVATGFLRVDGAGNHADDDGVPRHPYEMVPLSHVYDALGYEFNVVSEGPACHLLSHLHKLGFLCCVNPEPFLPAAFPSTDTECYFPFPLGFDLSVDVETLVSAIESCLSDLDLSVNESGLLLLVRRFWPNGLMSEYALRRLTRTLVGWILSEDDSLATILRDYVSEGRRLPGVRAPTDPDPWPRTQNSHRIPTNSVNNGGDYIASRRNLLHTYTAKWLLALHNQDNSAYPAIVFDATHETASDCTYNADDTLLDCQDQVRDRGCYIADRCLKFIVKLSQASVTFMALEDIFLLWLESLEFEILESASMPLLQRLFNRENDSAARFSTYVDATLTNSDEKGLKTADLWGAVWRFTEGTDSFTSGLMWLRLFARSGVDIDNSTITKYSSIIFSRSPSLAQGSIFMDAVLITTWLKSAGRQDLQPVVGKTMRFFWHEVESSLQSSNGTSTTYVTFAIAFVRRALTTCLLLYGCDRRLLLTLEVADKAEAHQLPVRRKLGVRQEKPTDPIIIDRDLMLTLDQYFRYNNEEIVGLAAKFLHSFMMNSPYLEAFEVDNFVLRNAKTLCTWVWQLYDNQQPNISSIRTALLLRILVVDVVPFRALLAETFSSSSPWETRLVGASRLFRIIMDVKSPAFQVNDCPWKICVLDIFYFFFQLIWLDKKEEIRAAVETWSQTLLTPQLEVIASCWSTALLVLKPPERLQLVVFLTQLQPHFPAWKILSWDVIIEALQGDDQTGKKVLAQVALILLSLQMMESGMEVDIFSSLNLKYHLARVVGFSDVEAIPTASGRSFYVRFEKLESIPATAFPCVQAFPRILDAHRNFELPPTVMGSTLVEDDKPCRALIGTIFVDLVLAIFCSSHDLLTLPILTLKSLLEALMIITFKHDFGSMAIRHLDVSLRKALRKASDFLLLDVSYELRQLALSVVQTYIKRGVAITGVLAVESMEKAAALVVALKHNNEDALVSQAKAFIESTLSRLVPSGVYCSLCKRPPNPDFYEVLKTIIQTHDGRATEASINFQEDLLHSIISQPPEVDWKISHNTVENINMFVEVVCEGVSDKTLKDLAAWIVATARRAAGFSVDSDFDFNILLSLTANLMRFKRPFQDLFVCAETVFRIAVLRTTVRKETILLLRTAASSQGDASSSGITVSTAQTFYRTIVEIVDDILRLKVRAIPTTSASLIEVRIVSAVQVFWQTREHGEDDATEKLARSAIHFLQNYNWTTGEVDADLTLSLTVGRYIFYAADRGYDVLDELNDDNNLQRSFPSDISIRPWIIMLLTAISNPSFDKYGALMMSRFDNFVTPYTKTLGTYIQGGLPPPETAAADIEYAYLAVKSWMLLLYKLSTGKIVDPSGELACKFWNELWPPFESLVKLLGQESSDELLPLSSAVSSSAANLFIFVLQSRSPIAMDCIPSLTLLKHLRQLGGRNSALSKLARALDGDVLPELQLDAIIAQMIKDTANADKLRRLDRHTKATVDRRRVPT</sequence>
<dbReference type="OrthoDB" id="6270916at2759"/>
<protein>
    <recommendedName>
        <fullName evidence="4">Phorbol-ester/DAG-type domain-containing protein</fullName>
    </recommendedName>
</protein>
<feature type="region of interest" description="Disordered" evidence="3">
    <location>
        <begin position="174"/>
        <end position="206"/>
    </location>
</feature>
<proteinExistence type="predicted"/>
<keyword evidence="6" id="KW-1185">Reference proteome</keyword>
<dbReference type="Gene3D" id="3.30.60.20">
    <property type="match status" value="1"/>
</dbReference>